<reference evidence="2" key="2">
    <citation type="journal article" date="2021" name="PeerJ">
        <title>Extensive microbial diversity within the chicken gut microbiome revealed by metagenomics and culture.</title>
        <authorList>
            <person name="Gilroy R."/>
            <person name="Ravi A."/>
            <person name="Getino M."/>
            <person name="Pursley I."/>
            <person name="Horton D.L."/>
            <person name="Alikhan N.F."/>
            <person name="Baker D."/>
            <person name="Gharbi K."/>
            <person name="Hall N."/>
            <person name="Watson M."/>
            <person name="Adriaenssens E.M."/>
            <person name="Foster-Nyarko E."/>
            <person name="Jarju S."/>
            <person name="Secka A."/>
            <person name="Antonio M."/>
            <person name="Oren A."/>
            <person name="Chaudhuri R.R."/>
            <person name="La Ragione R."/>
            <person name="Hildebrand F."/>
            <person name="Pallen M.J."/>
        </authorList>
    </citation>
    <scope>NUCLEOTIDE SEQUENCE</scope>
    <source>
        <strain evidence="2">11300</strain>
    </source>
</reference>
<evidence type="ECO:0000259" key="1">
    <source>
        <dbReference type="Pfam" id="PF19279"/>
    </source>
</evidence>
<dbReference type="InterPro" id="IPR016064">
    <property type="entry name" value="NAD/diacylglycerol_kinase_sf"/>
</dbReference>
<dbReference type="EMBL" id="DVMO01000020">
    <property type="protein sequence ID" value="HIU26991.1"/>
    <property type="molecule type" value="Genomic_DNA"/>
</dbReference>
<proteinExistence type="predicted"/>
<reference evidence="2" key="1">
    <citation type="submission" date="2020-10" db="EMBL/GenBank/DDBJ databases">
        <authorList>
            <person name="Gilroy R."/>
        </authorList>
    </citation>
    <scope>NUCLEOTIDE SEQUENCE</scope>
    <source>
        <strain evidence="2">11300</strain>
    </source>
</reference>
<comment type="caution">
    <text evidence="2">The sequence shown here is derived from an EMBL/GenBank/DDBJ whole genome shotgun (WGS) entry which is preliminary data.</text>
</comment>
<dbReference type="Gene3D" id="2.60.200.40">
    <property type="match status" value="1"/>
</dbReference>
<evidence type="ECO:0000313" key="3">
    <source>
        <dbReference type="Proteomes" id="UP000824091"/>
    </source>
</evidence>
<organism evidence="2 3">
    <name type="scientific">Candidatus Fimisoma avicola</name>
    <dbReference type="NCBI Taxonomy" id="2840826"/>
    <lineage>
        <taxon>Bacteria</taxon>
        <taxon>Bacillati</taxon>
        <taxon>Bacillota</taxon>
        <taxon>Clostridia</taxon>
        <taxon>Eubacteriales</taxon>
        <taxon>Candidatus Fimisoma</taxon>
    </lineage>
</organism>
<evidence type="ECO:0000313" key="2">
    <source>
        <dbReference type="EMBL" id="HIU26991.1"/>
    </source>
</evidence>
<name>A0A9D1L7P0_9FIRM</name>
<protein>
    <recommendedName>
        <fullName evidence="1">YegS/DAGK C-terminal domain-containing protein</fullName>
    </recommendedName>
</protein>
<dbReference type="SUPFAM" id="SSF111331">
    <property type="entry name" value="NAD kinase/diacylglycerol kinase-like"/>
    <property type="match status" value="1"/>
</dbReference>
<dbReference type="AlphaFoldDB" id="A0A9D1L7P0"/>
<dbReference type="Pfam" id="PF19279">
    <property type="entry name" value="YegS_C"/>
    <property type="match status" value="1"/>
</dbReference>
<gene>
    <name evidence="2" type="ORF">IAD16_01255</name>
</gene>
<dbReference type="Proteomes" id="UP000824091">
    <property type="component" value="Unassembled WGS sequence"/>
</dbReference>
<accession>A0A9D1L7P0</accession>
<feature type="domain" description="YegS/DAGK C-terminal" evidence="1">
    <location>
        <begin position="17"/>
        <end position="141"/>
    </location>
</feature>
<sequence>MASFGAFTQTSYSTPQSVKNMLGHLAYILEGATSLTSIKPQHLKIEANGMPYEDDYIFGAISNSTSLAGILTLDPQYVDMNDGLFELLLVRSPKNPIELAEIVYMLTTQNYESNKITFVNADSFTIYADENMDWSLDGEYQEGCERIEIENLHNAIDIVVNDKEE</sequence>
<dbReference type="InterPro" id="IPR045540">
    <property type="entry name" value="YegS/DAGK_C"/>
</dbReference>